<dbReference type="InterPro" id="IPR003751">
    <property type="entry name" value="CsrA"/>
</dbReference>
<dbReference type="AlphaFoldDB" id="A0A4R2TIY4"/>
<sequence length="75" mass="8611">MLVLTRKQNESIVIGKDIEVKILAIEDGKVKLGIEAPRDIEIYRKEIYVEIEKENVSAINQSINMDALKKMLIKK</sequence>
<dbReference type="GO" id="GO:0005829">
    <property type="term" value="C:cytosol"/>
    <property type="evidence" value="ECO:0007669"/>
    <property type="project" value="TreeGrafter"/>
</dbReference>
<comment type="subcellular location">
    <subcellularLocation>
        <location evidence="6">Cytoplasm</location>
    </subcellularLocation>
</comment>
<dbReference type="InterPro" id="IPR036107">
    <property type="entry name" value="CsrA_sf"/>
</dbReference>
<reference evidence="7 8" key="1">
    <citation type="submission" date="2019-03" db="EMBL/GenBank/DDBJ databases">
        <title>Genomic Encyclopedia of Type Strains, Phase IV (KMG-IV): sequencing the most valuable type-strain genomes for metagenomic binning, comparative biology and taxonomic classification.</title>
        <authorList>
            <person name="Goeker M."/>
        </authorList>
    </citation>
    <scope>NUCLEOTIDE SEQUENCE [LARGE SCALE GENOMIC DNA]</scope>
    <source>
        <strain evidence="7 8">DSM 100013</strain>
    </source>
</reference>
<dbReference type="GO" id="GO:0006402">
    <property type="term" value="P:mRNA catabolic process"/>
    <property type="evidence" value="ECO:0007669"/>
    <property type="project" value="InterPro"/>
</dbReference>
<dbReference type="GO" id="GO:1902208">
    <property type="term" value="P:regulation of bacterial-type flagellum assembly"/>
    <property type="evidence" value="ECO:0007669"/>
    <property type="project" value="UniProtKB-UniRule"/>
</dbReference>
<evidence type="ECO:0000256" key="2">
    <source>
        <dbReference type="ARBA" id="ARBA00022491"/>
    </source>
</evidence>
<evidence type="ECO:0000256" key="1">
    <source>
        <dbReference type="ARBA" id="ARBA00022490"/>
    </source>
</evidence>
<proteinExistence type="inferred from homology"/>
<dbReference type="RefSeq" id="WP_132848260.1">
    <property type="nucleotide sequence ID" value="NZ_CP058648.1"/>
</dbReference>
<protein>
    <recommendedName>
        <fullName evidence="6">Translational regulator CsrA</fullName>
    </recommendedName>
</protein>
<dbReference type="SUPFAM" id="SSF117130">
    <property type="entry name" value="CsrA-like"/>
    <property type="match status" value="1"/>
</dbReference>
<dbReference type="EMBL" id="SLYC01000013">
    <property type="protein sequence ID" value="TCQ02726.1"/>
    <property type="molecule type" value="Genomic_DNA"/>
</dbReference>
<evidence type="ECO:0000256" key="6">
    <source>
        <dbReference type="HAMAP-Rule" id="MF_00167"/>
    </source>
</evidence>
<keyword evidence="5 6" id="KW-0694">RNA-binding</keyword>
<dbReference type="Pfam" id="PF02599">
    <property type="entry name" value="CsrA"/>
    <property type="match status" value="1"/>
</dbReference>
<dbReference type="Gene3D" id="2.60.40.4380">
    <property type="entry name" value="Translational regulator CsrA"/>
    <property type="match status" value="1"/>
</dbReference>
<evidence type="ECO:0000313" key="7">
    <source>
        <dbReference type="EMBL" id="TCQ02726.1"/>
    </source>
</evidence>
<dbReference type="GO" id="GO:0044781">
    <property type="term" value="P:bacterial-type flagellum organization"/>
    <property type="evidence" value="ECO:0007669"/>
    <property type="project" value="UniProtKB-KW"/>
</dbReference>
<comment type="function">
    <text evidence="6">A translational regulator that binds mRNA to regulate translation initiation and/or mRNA stability. Usually binds in the 5'-UTR at or near the Shine-Dalgarno sequence preventing ribosome-binding, thus repressing translation. Its main target seems to be the major flagellin gene, while its function is anatagonized by FliW.</text>
</comment>
<comment type="similarity">
    <text evidence="6">Belongs to the CsrA/RsmA family.</text>
</comment>
<gene>
    <name evidence="6" type="primary">csrA</name>
    <name evidence="7" type="ORF">EDD79_10136</name>
</gene>
<dbReference type="NCBIfam" id="NF002469">
    <property type="entry name" value="PRK01712.1"/>
    <property type="match status" value="1"/>
</dbReference>
<dbReference type="GO" id="GO:0048027">
    <property type="term" value="F:mRNA 5'-UTR binding"/>
    <property type="evidence" value="ECO:0007669"/>
    <property type="project" value="UniProtKB-UniRule"/>
</dbReference>
<dbReference type="GO" id="GO:0045947">
    <property type="term" value="P:negative regulation of translational initiation"/>
    <property type="evidence" value="ECO:0007669"/>
    <property type="project" value="UniProtKB-UniRule"/>
</dbReference>
<comment type="caution">
    <text evidence="7">The sequence shown here is derived from an EMBL/GenBank/DDBJ whole genome shotgun (WGS) entry which is preliminary data.</text>
</comment>
<keyword evidence="3 6" id="KW-1005">Bacterial flagellum biogenesis</keyword>
<dbReference type="Proteomes" id="UP000295504">
    <property type="component" value="Unassembled WGS sequence"/>
</dbReference>
<dbReference type="FunFam" id="2.60.40.4380:FF:000002">
    <property type="entry name" value="Translational regulator CsrA"/>
    <property type="match status" value="1"/>
</dbReference>
<keyword evidence="4 6" id="KW-0810">Translation regulation</keyword>
<dbReference type="OrthoDB" id="9809061at2"/>
<evidence type="ECO:0000256" key="4">
    <source>
        <dbReference type="ARBA" id="ARBA00022845"/>
    </source>
</evidence>
<dbReference type="GO" id="GO:0006109">
    <property type="term" value="P:regulation of carbohydrate metabolic process"/>
    <property type="evidence" value="ECO:0007669"/>
    <property type="project" value="InterPro"/>
</dbReference>
<dbReference type="PANTHER" id="PTHR34984">
    <property type="entry name" value="CARBON STORAGE REGULATOR"/>
    <property type="match status" value="1"/>
</dbReference>
<keyword evidence="8" id="KW-1185">Reference proteome</keyword>
<evidence type="ECO:0000256" key="5">
    <source>
        <dbReference type="ARBA" id="ARBA00022884"/>
    </source>
</evidence>
<dbReference type="NCBIfam" id="TIGR00202">
    <property type="entry name" value="csrA"/>
    <property type="match status" value="1"/>
</dbReference>
<dbReference type="HAMAP" id="MF_00167">
    <property type="entry name" value="CsrA"/>
    <property type="match status" value="1"/>
</dbReference>
<evidence type="ECO:0000313" key="8">
    <source>
        <dbReference type="Proteomes" id="UP000295504"/>
    </source>
</evidence>
<dbReference type="PANTHER" id="PTHR34984:SF1">
    <property type="entry name" value="CARBON STORAGE REGULATOR"/>
    <property type="match status" value="1"/>
</dbReference>
<comment type="subunit">
    <text evidence="6">Homodimer; the beta-strands of each monomer intercalate to form a hydrophobic core, while the alpha-helices form wings that extend away from the core.</text>
</comment>
<keyword evidence="2 6" id="KW-0678">Repressor</keyword>
<organism evidence="7 8">
    <name type="scientific">Serpentinicella alkaliphila</name>
    <dbReference type="NCBI Taxonomy" id="1734049"/>
    <lineage>
        <taxon>Bacteria</taxon>
        <taxon>Bacillati</taxon>
        <taxon>Bacillota</taxon>
        <taxon>Clostridia</taxon>
        <taxon>Peptostreptococcales</taxon>
        <taxon>Natronincolaceae</taxon>
        <taxon>Serpentinicella</taxon>
    </lineage>
</organism>
<accession>A0A4R2TIY4</accession>
<name>A0A4R2TIY4_9FIRM</name>
<evidence type="ECO:0000256" key="3">
    <source>
        <dbReference type="ARBA" id="ARBA00022795"/>
    </source>
</evidence>
<keyword evidence="1 6" id="KW-0963">Cytoplasm</keyword>